<sequence length="176" mass="18909">MGNAPFGVQISSPQIPESVDRPQLMVRNPAEPQVMYALNAARWAGSLSDEIGQSLSFYLAARLGALNVQNLPVVSGVLPVWAVQVNVQQFDLMPGNSATLDVVWTLKPPSGTRASWICQTRVSVPVMQKDAASVVNGQQQAIRLLANEMAQKINPGVVAADKMVQASVQTRACRQS</sequence>
<accession>A0A918MZ91</accession>
<dbReference type="InterPro" id="IPR005586">
    <property type="entry name" value="ABC_trans_aux"/>
</dbReference>
<comment type="caution">
    <text evidence="2">The sequence shown here is derived from an EMBL/GenBank/DDBJ whole genome shotgun (WGS) entry which is preliminary data.</text>
</comment>
<dbReference type="Pfam" id="PF03886">
    <property type="entry name" value="ABC_trans_aux"/>
    <property type="match status" value="1"/>
</dbReference>
<dbReference type="SUPFAM" id="SSF159594">
    <property type="entry name" value="XCC0632-like"/>
    <property type="match status" value="1"/>
</dbReference>
<reference evidence="2" key="2">
    <citation type="submission" date="2020-09" db="EMBL/GenBank/DDBJ databases">
        <authorList>
            <person name="Sun Q."/>
            <person name="Kim S."/>
        </authorList>
    </citation>
    <scope>NUCLEOTIDE SEQUENCE</scope>
    <source>
        <strain evidence="2">KCTC 23732</strain>
    </source>
</reference>
<name>A0A918MZ91_9BURK</name>
<keyword evidence="3" id="KW-1185">Reference proteome</keyword>
<evidence type="ECO:0000259" key="1">
    <source>
        <dbReference type="Pfam" id="PF03886"/>
    </source>
</evidence>
<evidence type="ECO:0000313" key="3">
    <source>
        <dbReference type="Proteomes" id="UP000608345"/>
    </source>
</evidence>
<dbReference type="Gene3D" id="3.40.50.10610">
    <property type="entry name" value="ABC-type transport auxiliary lipoprotein component"/>
    <property type="match status" value="1"/>
</dbReference>
<reference evidence="2" key="1">
    <citation type="journal article" date="2014" name="Int. J. Syst. Evol. Microbiol.">
        <title>Complete genome sequence of Corynebacterium casei LMG S-19264T (=DSM 44701T), isolated from a smear-ripened cheese.</title>
        <authorList>
            <consortium name="US DOE Joint Genome Institute (JGI-PGF)"/>
            <person name="Walter F."/>
            <person name="Albersmeier A."/>
            <person name="Kalinowski J."/>
            <person name="Ruckert C."/>
        </authorList>
    </citation>
    <scope>NUCLEOTIDE SEQUENCE</scope>
    <source>
        <strain evidence="2">KCTC 23732</strain>
    </source>
</reference>
<feature type="domain" description="ABC-type transport auxiliary lipoprotein component" evidence="1">
    <location>
        <begin position="6"/>
        <end position="150"/>
    </location>
</feature>
<dbReference type="EMBL" id="BMYS01000016">
    <property type="protein sequence ID" value="GGW91239.1"/>
    <property type="molecule type" value="Genomic_DNA"/>
</dbReference>
<proteinExistence type="predicted"/>
<evidence type="ECO:0000313" key="2">
    <source>
        <dbReference type="EMBL" id="GGW91239.1"/>
    </source>
</evidence>
<protein>
    <recommendedName>
        <fullName evidence="1">ABC-type transport auxiliary lipoprotein component domain-containing protein</fullName>
    </recommendedName>
</protein>
<gene>
    <name evidence="2" type="ORF">GCM10011450_21790</name>
</gene>
<dbReference type="Proteomes" id="UP000608345">
    <property type="component" value="Unassembled WGS sequence"/>
</dbReference>
<organism evidence="2 3">
    <name type="scientific">Advenella faeciporci</name>
    <dbReference type="NCBI Taxonomy" id="797535"/>
    <lineage>
        <taxon>Bacteria</taxon>
        <taxon>Pseudomonadati</taxon>
        <taxon>Pseudomonadota</taxon>
        <taxon>Betaproteobacteria</taxon>
        <taxon>Burkholderiales</taxon>
        <taxon>Alcaligenaceae</taxon>
    </lineage>
</organism>
<dbReference type="AlphaFoldDB" id="A0A918MZ91"/>